<sequence length="120" mass="14140">MSVSNRGKFERICRRKIENVIAIVFRETHCRYGNEGLDVNPEKTQYTIMSRDQNIVRNRNIKIGDLSFEEVEKFRYLKAIVTNINDTQKEIKRIINMGNACYYSVEKRLSSSLLSKNLKF</sequence>
<reference evidence="1 2" key="1">
    <citation type="journal article" date="2022" name="Allergy">
        <title>Genome assembly and annotation of Periplaneta americana reveal a comprehensive cockroach allergen profile.</title>
        <authorList>
            <person name="Wang L."/>
            <person name="Xiong Q."/>
            <person name="Saelim N."/>
            <person name="Wang L."/>
            <person name="Nong W."/>
            <person name="Wan A.T."/>
            <person name="Shi M."/>
            <person name="Liu X."/>
            <person name="Cao Q."/>
            <person name="Hui J.H.L."/>
            <person name="Sookrung N."/>
            <person name="Leung T.F."/>
            <person name="Tungtrongchitr A."/>
            <person name="Tsui S.K.W."/>
        </authorList>
    </citation>
    <scope>NUCLEOTIDE SEQUENCE [LARGE SCALE GENOMIC DNA]</scope>
    <source>
        <strain evidence="1">PWHHKU_190912</strain>
    </source>
</reference>
<evidence type="ECO:0000313" key="1">
    <source>
        <dbReference type="EMBL" id="KAJ4452237.1"/>
    </source>
</evidence>
<accession>A0ABQ8U3P6</accession>
<keyword evidence="2" id="KW-1185">Reference proteome</keyword>
<gene>
    <name evidence="1" type="ORF">ANN_03755</name>
</gene>
<proteinExistence type="predicted"/>
<name>A0ABQ8U3P6_PERAM</name>
<protein>
    <submittedName>
        <fullName evidence="1">Uncharacterized protein</fullName>
    </submittedName>
</protein>
<comment type="caution">
    <text evidence="1">The sequence shown here is derived from an EMBL/GenBank/DDBJ whole genome shotgun (WGS) entry which is preliminary data.</text>
</comment>
<evidence type="ECO:0000313" key="2">
    <source>
        <dbReference type="Proteomes" id="UP001148838"/>
    </source>
</evidence>
<organism evidence="1 2">
    <name type="scientific">Periplaneta americana</name>
    <name type="common">American cockroach</name>
    <name type="synonym">Blatta americana</name>
    <dbReference type="NCBI Taxonomy" id="6978"/>
    <lineage>
        <taxon>Eukaryota</taxon>
        <taxon>Metazoa</taxon>
        <taxon>Ecdysozoa</taxon>
        <taxon>Arthropoda</taxon>
        <taxon>Hexapoda</taxon>
        <taxon>Insecta</taxon>
        <taxon>Pterygota</taxon>
        <taxon>Neoptera</taxon>
        <taxon>Polyneoptera</taxon>
        <taxon>Dictyoptera</taxon>
        <taxon>Blattodea</taxon>
        <taxon>Blattoidea</taxon>
        <taxon>Blattidae</taxon>
        <taxon>Blattinae</taxon>
        <taxon>Periplaneta</taxon>
    </lineage>
</organism>
<dbReference type="EMBL" id="JAJSOF020000001">
    <property type="protein sequence ID" value="KAJ4452237.1"/>
    <property type="molecule type" value="Genomic_DNA"/>
</dbReference>
<dbReference type="Proteomes" id="UP001148838">
    <property type="component" value="Unassembled WGS sequence"/>
</dbReference>